<name>A0A4R0MYJ5_9SPHI</name>
<evidence type="ECO:0000313" key="2">
    <source>
        <dbReference type="Proteomes" id="UP000292884"/>
    </source>
</evidence>
<keyword evidence="2" id="KW-1185">Reference proteome</keyword>
<dbReference type="Proteomes" id="UP000292884">
    <property type="component" value="Unassembled WGS sequence"/>
</dbReference>
<organism evidence="1 2">
    <name type="scientific">Pedobacter frigiditerrae</name>
    <dbReference type="NCBI Taxonomy" id="2530452"/>
    <lineage>
        <taxon>Bacteria</taxon>
        <taxon>Pseudomonadati</taxon>
        <taxon>Bacteroidota</taxon>
        <taxon>Sphingobacteriia</taxon>
        <taxon>Sphingobacteriales</taxon>
        <taxon>Sphingobacteriaceae</taxon>
        <taxon>Pedobacter</taxon>
    </lineage>
</organism>
<dbReference type="OrthoDB" id="2375320at2"/>
<gene>
    <name evidence="1" type="ORF">EZ428_11860</name>
</gene>
<proteinExistence type="predicted"/>
<protein>
    <submittedName>
        <fullName evidence="1">Uncharacterized protein</fullName>
    </submittedName>
</protein>
<evidence type="ECO:0000313" key="1">
    <source>
        <dbReference type="EMBL" id="TCC92408.1"/>
    </source>
</evidence>
<dbReference type="AlphaFoldDB" id="A0A4R0MYJ5"/>
<sequence>MEKTVFLLEGAQKDINSKFTKAGWIDIFRDGDKYSGGVFCYLITDAYLNEHLKNRDIGIWKGSEGRPSVSTFYLPDGEVTRYSSFDKEGLEPFLYSKYFPEERYIDVSEEFVNYFKLYENGTSKQERKYYFHDDLGDKEEVIVITSDNVRIKQKFLMEYIAVRRMHLAICFDFMAIGDVPLKEFGVELQDVDKISDWHNYNHLIRVSFGSTEIQSWIRGKLIIKYDPTKSEKTWYDLDYQYEQFVIGYDEDTGQEALVSCDSEEHQFFVQVFFKKDVLSKYYNNPEKYSVDGFGISCGAFSLKMDNNNDGYVMVFLNDLRMLPQKEQLHWKHHNIAPQPGMGMSGSYYDTMIQGNWARKSDAIDVRFKQEYKSFNKKWFDRFGWHFYKEPSGADVHLFNGLHLPADNSIIAFCDQMLIVVKFTIDSLNEEMLIKNLPKIENEKGIAKFERFIKERVEDIPDMFIFIRHLQNLRSGMIAHKFSESNKNCKKAMEYFGLTTENYRDVAANILVKSLWTLNVLNKLFLNDATNKEESK</sequence>
<accession>A0A4R0MYJ5</accession>
<reference evidence="1 2" key="1">
    <citation type="submission" date="2019-02" db="EMBL/GenBank/DDBJ databases">
        <title>Pedobacter sp. RP-1-13 sp. nov., isolated from Arctic soil.</title>
        <authorList>
            <person name="Dahal R.H."/>
        </authorList>
    </citation>
    <scope>NUCLEOTIDE SEQUENCE [LARGE SCALE GENOMIC DNA]</scope>
    <source>
        <strain evidence="1 2">RP-1-13</strain>
    </source>
</reference>
<comment type="caution">
    <text evidence="1">The sequence shown here is derived from an EMBL/GenBank/DDBJ whole genome shotgun (WGS) entry which is preliminary data.</text>
</comment>
<dbReference type="RefSeq" id="WP_131553346.1">
    <property type="nucleotide sequence ID" value="NZ_SJSK01000002.1"/>
</dbReference>
<dbReference type="EMBL" id="SJSK01000002">
    <property type="protein sequence ID" value="TCC92408.1"/>
    <property type="molecule type" value="Genomic_DNA"/>
</dbReference>